<reference evidence="3 4" key="2">
    <citation type="journal article" date="2010" name="Stand. Genomic Sci.">
        <title>Complete genome sequence of Desulfohalobium retbaense type strain (HR(100)).</title>
        <authorList>
            <person name="Spring S."/>
            <person name="Nolan M."/>
            <person name="Lapidus A."/>
            <person name="Glavina Del Rio T."/>
            <person name="Copeland A."/>
            <person name="Tice H."/>
            <person name="Cheng J.F."/>
            <person name="Lucas S."/>
            <person name="Land M."/>
            <person name="Chen F."/>
            <person name="Bruce D."/>
            <person name="Goodwin L."/>
            <person name="Pitluck S."/>
            <person name="Ivanova N."/>
            <person name="Mavromatis K."/>
            <person name="Mikhailova N."/>
            <person name="Pati A."/>
            <person name="Chen A."/>
            <person name="Palaniappan K."/>
            <person name="Hauser L."/>
            <person name="Chang Y.J."/>
            <person name="Jeffries C.D."/>
            <person name="Munk C."/>
            <person name="Kiss H."/>
            <person name="Chain P."/>
            <person name="Han C."/>
            <person name="Brettin T."/>
            <person name="Detter J.C."/>
            <person name="Schuler E."/>
            <person name="Goker M."/>
            <person name="Rohde M."/>
            <person name="Bristow J."/>
            <person name="Eisen J.A."/>
            <person name="Markowitz V."/>
            <person name="Hugenholtz P."/>
            <person name="Kyrpides N.C."/>
            <person name="Klenk H.P."/>
        </authorList>
    </citation>
    <scope>NUCLEOTIDE SEQUENCE [LARGE SCALE GENOMIC DNA]</scope>
    <source>
        <strain evidence="4">ATCC 49802 / DSM 20745 / S 6022</strain>
    </source>
</reference>
<evidence type="ECO:0000313" key="4">
    <source>
        <dbReference type="Proteomes" id="UP000002027"/>
    </source>
</evidence>
<dbReference type="EMBL" id="CP001824">
    <property type="protein sequence ID" value="ACZ40252.1"/>
    <property type="molecule type" value="Genomic_DNA"/>
</dbReference>
<evidence type="ECO:0000313" key="3">
    <source>
        <dbReference type="EMBL" id="ACZ40252.1"/>
    </source>
</evidence>
<dbReference type="STRING" id="479434.Sthe_2839"/>
<dbReference type="SUPFAM" id="SSF56563">
    <property type="entry name" value="Major capsid protein gp5"/>
    <property type="match status" value="1"/>
</dbReference>
<evidence type="ECO:0000256" key="2">
    <source>
        <dbReference type="SAM" id="MobiDB-lite"/>
    </source>
</evidence>
<evidence type="ECO:0000256" key="1">
    <source>
        <dbReference type="SAM" id="Coils"/>
    </source>
</evidence>
<reference evidence="4" key="1">
    <citation type="submission" date="2009-11" db="EMBL/GenBank/DDBJ databases">
        <title>The complete chromosome 2 of Sphaerobacter thermophilus DSM 20745.</title>
        <authorList>
            <person name="Lucas S."/>
            <person name="Copeland A."/>
            <person name="Lapidus A."/>
            <person name="Glavina del Rio T."/>
            <person name="Dalin E."/>
            <person name="Tice H."/>
            <person name="Bruce D."/>
            <person name="Goodwin L."/>
            <person name="Pitluck S."/>
            <person name="Kyrpides N."/>
            <person name="Mavromatis K."/>
            <person name="Ivanova N."/>
            <person name="Mikhailova N."/>
            <person name="LaButti K.M."/>
            <person name="Clum A."/>
            <person name="Sun H.I."/>
            <person name="Brettin T."/>
            <person name="Detter J.C."/>
            <person name="Han C."/>
            <person name="Larimer F."/>
            <person name="Land M."/>
            <person name="Hauser L."/>
            <person name="Markowitz V."/>
            <person name="Cheng J.F."/>
            <person name="Hugenholtz P."/>
            <person name="Woyke T."/>
            <person name="Wu D."/>
            <person name="Steenblock K."/>
            <person name="Schneider S."/>
            <person name="Pukall R."/>
            <person name="Goeker M."/>
            <person name="Klenk H.P."/>
            <person name="Eisen J.A."/>
        </authorList>
    </citation>
    <scope>NUCLEOTIDE SEQUENCE [LARGE SCALE GENOMIC DNA]</scope>
    <source>
        <strain evidence="4">ATCC 49802 / DSM 20745 / S 6022</strain>
    </source>
</reference>
<feature type="coiled-coil region" evidence="1">
    <location>
        <begin position="12"/>
        <end position="39"/>
    </location>
</feature>
<evidence type="ECO:0008006" key="5">
    <source>
        <dbReference type="Google" id="ProtNLM"/>
    </source>
</evidence>
<protein>
    <recommendedName>
        <fullName evidence="5">Phage major capsid protein, HK97 family</fullName>
    </recommendedName>
</protein>
<dbReference type="OrthoDB" id="8444243at2"/>
<name>D1C8V9_SPHTD</name>
<keyword evidence="1" id="KW-0175">Coiled coil</keyword>
<dbReference type="HOGENOM" id="CLU_703786_0_0_0"/>
<feature type="region of interest" description="Disordered" evidence="2">
    <location>
        <begin position="61"/>
        <end position="89"/>
    </location>
</feature>
<accession>D1C8V9</accession>
<organism evidence="3 4">
    <name type="scientific">Sphaerobacter thermophilus (strain ATCC 49802 / DSM 20745 / KCCM 41009 / NCIMB 13125 / S 6022)</name>
    <dbReference type="NCBI Taxonomy" id="479434"/>
    <lineage>
        <taxon>Bacteria</taxon>
        <taxon>Pseudomonadati</taxon>
        <taxon>Thermomicrobiota</taxon>
        <taxon>Thermomicrobia</taxon>
        <taxon>Sphaerobacterales</taxon>
        <taxon>Sphaerobacterineae</taxon>
        <taxon>Sphaerobacteraceae</taxon>
        <taxon>Sphaerobacter</taxon>
    </lineage>
</organism>
<feature type="compositionally biased region" description="Basic and acidic residues" evidence="2">
    <location>
        <begin position="61"/>
        <end position="79"/>
    </location>
</feature>
<dbReference type="Gene3D" id="3.30.2320.10">
    <property type="entry name" value="hypothetical protein PF0899 domain"/>
    <property type="match status" value="1"/>
</dbReference>
<sequence>MQIISMPEVRDIHDARAKRRELLTRMANLEQRIANGDNSCRPLLEADRETVAALEAFIEHEQERREARDRAEGAGRSDPYEPPPADARYGLTGAVDAPEPVGLARAIREAGWHLRERPSVRLEARHVFPAAGDLRPSTVGGVLPLGRDERFLWPLLRRQVVEPGQTAVRDFRQTGRTVTGTVERALDATSEKARLELDVVHVDEALRQLAILIPDVPNVVLESLDTAAEFFRTEATYQLNRALDAHVHSQIVAANPPQGATGADLVEQVRRGIAAMRAAGARPTILVLNPDDAAELDLLKQPGTADYMFPTRQAGAASPLWGLAVVERAEPADAPPVLIDPDRLGRLHLGDIEFLADPYTGLTTNTTNLRFEVNALFVVRDATAAYVVAPPA</sequence>
<dbReference type="InParanoid" id="D1C8V9"/>
<gene>
    <name evidence="3" type="ordered locus">Sthe_2839</name>
</gene>
<dbReference type="Gene3D" id="3.30.2400.10">
    <property type="entry name" value="Major capsid protein gp5"/>
    <property type="match status" value="1"/>
</dbReference>
<keyword evidence="4" id="KW-1185">Reference proteome</keyword>
<dbReference type="Proteomes" id="UP000002027">
    <property type="component" value="Chromosome 2"/>
</dbReference>
<dbReference type="RefSeq" id="WP_012873288.1">
    <property type="nucleotide sequence ID" value="NC_013524.1"/>
</dbReference>
<proteinExistence type="predicted"/>
<dbReference type="KEGG" id="sti:Sthe_2839"/>
<dbReference type="AlphaFoldDB" id="D1C8V9"/>